<comment type="caution">
    <text evidence="2">The sequence shown here is derived from an EMBL/GenBank/DDBJ whole genome shotgun (WGS) entry which is preliminary data.</text>
</comment>
<feature type="domain" description="Retroviral polymerase SH3-like" evidence="1">
    <location>
        <begin position="18"/>
        <end position="65"/>
    </location>
</feature>
<reference evidence="3" key="1">
    <citation type="journal article" date="2019" name="Plant Biotechnol. J.">
        <title>Genome sequencing of the Australian wild diploid species Gossypium australe highlights disease resistance and delayed gland morphogenesis.</title>
        <authorList>
            <person name="Cai Y."/>
            <person name="Cai X."/>
            <person name="Wang Q."/>
            <person name="Wang P."/>
            <person name="Zhang Y."/>
            <person name="Cai C."/>
            <person name="Xu Y."/>
            <person name="Wang K."/>
            <person name="Zhou Z."/>
            <person name="Wang C."/>
            <person name="Geng S."/>
            <person name="Li B."/>
            <person name="Dong Q."/>
            <person name="Hou Y."/>
            <person name="Wang H."/>
            <person name="Ai P."/>
            <person name="Liu Z."/>
            <person name="Yi F."/>
            <person name="Sun M."/>
            <person name="An G."/>
            <person name="Cheng J."/>
            <person name="Zhang Y."/>
            <person name="Shi Q."/>
            <person name="Xie Y."/>
            <person name="Shi X."/>
            <person name="Chang Y."/>
            <person name="Huang F."/>
            <person name="Chen Y."/>
            <person name="Hong S."/>
            <person name="Mi L."/>
            <person name="Sun Q."/>
            <person name="Zhang L."/>
            <person name="Zhou B."/>
            <person name="Peng R."/>
            <person name="Zhang X."/>
            <person name="Liu F."/>
        </authorList>
    </citation>
    <scope>NUCLEOTIDE SEQUENCE [LARGE SCALE GENOMIC DNA]</scope>
    <source>
        <strain evidence="3">cv. PA1801</strain>
    </source>
</reference>
<evidence type="ECO:0000259" key="1">
    <source>
        <dbReference type="Pfam" id="PF25597"/>
    </source>
</evidence>
<sequence length="133" mass="15415">MTRCMLHEKNLPKRFWIKRNKLDKKALLGVFIGYSTAAKAFKSGKFVINRDIHFMENEEWNWDEKNGQGTANLKLKFPVSTMDKDENWLNELVDDALTRGATLPTDIYAQCNIAVCEPENFSTIMKDIIGWLQ</sequence>
<dbReference type="AlphaFoldDB" id="A0A5B6VA05"/>
<evidence type="ECO:0000313" key="3">
    <source>
        <dbReference type="Proteomes" id="UP000325315"/>
    </source>
</evidence>
<proteinExistence type="predicted"/>
<name>A0A5B6VA05_9ROSI</name>
<dbReference type="OrthoDB" id="1433968at2759"/>
<keyword evidence="3" id="KW-1185">Reference proteome</keyword>
<protein>
    <submittedName>
        <fullName evidence="2">Retrovirus-related Pol polyprotein from transposon TNT 1-94</fullName>
    </submittedName>
</protein>
<organism evidence="2 3">
    <name type="scientific">Gossypium australe</name>
    <dbReference type="NCBI Taxonomy" id="47621"/>
    <lineage>
        <taxon>Eukaryota</taxon>
        <taxon>Viridiplantae</taxon>
        <taxon>Streptophyta</taxon>
        <taxon>Embryophyta</taxon>
        <taxon>Tracheophyta</taxon>
        <taxon>Spermatophyta</taxon>
        <taxon>Magnoliopsida</taxon>
        <taxon>eudicotyledons</taxon>
        <taxon>Gunneridae</taxon>
        <taxon>Pentapetalae</taxon>
        <taxon>rosids</taxon>
        <taxon>malvids</taxon>
        <taxon>Malvales</taxon>
        <taxon>Malvaceae</taxon>
        <taxon>Malvoideae</taxon>
        <taxon>Gossypium</taxon>
    </lineage>
</organism>
<dbReference type="Pfam" id="PF25597">
    <property type="entry name" value="SH3_retrovirus"/>
    <property type="match status" value="1"/>
</dbReference>
<dbReference type="Proteomes" id="UP000325315">
    <property type="component" value="Unassembled WGS sequence"/>
</dbReference>
<evidence type="ECO:0000313" key="2">
    <source>
        <dbReference type="EMBL" id="KAA3465957.1"/>
    </source>
</evidence>
<accession>A0A5B6VA05</accession>
<gene>
    <name evidence="2" type="ORF">EPI10_001087</name>
</gene>
<dbReference type="EMBL" id="SMMG02000007">
    <property type="protein sequence ID" value="KAA3465957.1"/>
    <property type="molecule type" value="Genomic_DNA"/>
</dbReference>
<dbReference type="InterPro" id="IPR057670">
    <property type="entry name" value="SH3_retrovirus"/>
</dbReference>